<feature type="transmembrane region" description="Helical" evidence="1">
    <location>
        <begin position="111"/>
        <end position="132"/>
    </location>
</feature>
<proteinExistence type="predicted"/>
<gene>
    <name evidence="2" type="ORF">AB205_0019420</name>
</gene>
<dbReference type="EMBL" id="KV924634">
    <property type="protein sequence ID" value="PIO39734.1"/>
    <property type="molecule type" value="Genomic_DNA"/>
</dbReference>
<dbReference type="Proteomes" id="UP000228934">
    <property type="component" value="Unassembled WGS sequence"/>
</dbReference>
<evidence type="ECO:0000313" key="3">
    <source>
        <dbReference type="Proteomes" id="UP000228934"/>
    </source>
</evidence>
<accession>A0A2G9SI45</accession>
<organism evidence="2 3">
    <name type="scientific">Aquarana catesbeiana</name>
    <name type="common">American bullfrog</name>
    <name type="synonym">Rana catesbeiana</name>
    <dbReference type="NCBI Taxonomy" id="8400"/>
    <lineage>
        <taxon>Eukaryota</taxon>
        <taxon>Metazoa</taxon>
        <taxon>Chordata</taxon>
        <taxon>Craniata</taxon>
        <taxon>Vertebrata</taxon>
        <taxon>Euteleostomi</taxon>
        <taxon>Amphibia</taxon>
        <taxon>Batrachia</taxon>
        <taxon>Anura</taxon>
        <taxon>Neobatrachia</taxon>
        <taxon>Ranoidea</taxon>
        <taxon>Ranidae</taxon>
        <taxon>Aquarana</taxon>
    </lineage>
</organism>
<dbReference type="OrthoDB" id="292213at2759"/>
<name>A0A2G9SI45_AQUCT</name>
<keyword evidence="1" id="KW-1133">Transmembrane helix</keyword>
<keyword evidence="1" id="KW-0812">Transmembrane</keyword>
<evidence type="ECO:0000256" key="1">
    <source>
        <dbReference type="SAM" id="Phobius"/>
    </source>
</evidence>
<evidence type="ECO:0000313" key="2">
    <source>
        <dbReference type="EMBL" id="PIO39734.1"/>
    </source>
</evidence>
<keyword evidence="1" id="KW-0472">Membrane</keyword>
<keyword evidence="3" id="KW-1185">Reference proteome</keyword>
<reference evidence="3" key="1">
    <citation type="journal article" date="2017" name="Nat. Commun.">
        <title>The North American bullfrog draft genome provides insight into hormonal regulation of long noncoding RNA.</title>
        <authorList>
            <person name="Hammond S.A."/>
            <person name="Warren R.L."/>
            <person name="Vandervalk B.P."/>
            <person name="Kucuk E."/>
            <person name="Khan H."/>
            <person name="Gibb E.A."/>
            <person name="Pandoh P."/>
            <person name="Kirk H."/>
            <person name="Zhao Y."/>
            <person name="Jones M."/>
            <person name="Mungall A.J."/>
            <person name="Coope R."/>
            <person name="Pleasance S."/>
            <person name="Moore R.A."/>
            <person name="Holt R.A."/>
            <person name="Round J.M."/>
            <person name="Ohora S."/>
            <person name="Walle B.V."/>
            <person name="Veldhoen N."/>
            <person name="Helbing C.C."/>
            <person name="Birol I."/>
        </authorList>
    </citation>
    <scope>NUCLEOTIDE SEQUENCE [LARGE SCALE GENOMIC DNA]</scope>
</reference>
<protein>
    <submittedName>
        <fullName evidence="2">Uncharacterized protein</fullName>
    </submittedName>
</protein>
<sequence>MAYVSLSALSSLLTSTSHKSQCCGADGGSIEVTFHIYLAIAGTLGERVRARTPLGSCKINWQTPRLQQEHSHAGKGIQQDATSACVGMLSPMATVFNSSYHKCHSRKCYNVSASLIVGIFFPVWCLCCIILYKEIHPIFILGSPVQEVTRHPKYYSCHQNMNGGETFQWGHLFSIGFTLTSCCVFRTGN</sequence>
<dbReference type="AlphaFoldDB" id="A0A2G9SI45"/>